<keyword evidence="2" id="KW-1185">Reference proteome</keyword>
<dbReference type="AlphaFoldDB" id="A0A371HP56"/>
<name>A0A371HP56_MUCPR</name>
<feature type="non-terminal residue" evidence="1">
    <location>
        <position position="1"/>
    </location>
</feature>
<comment type="caution">
    <text evidence="1">The sequence shown here is derived from an EMBL/GenBank/DDBJ whole genome shotgun (WGS) entry which is preliminary data.</text>
</comment>
<dbReference type="EMBL" id="QJKJ01002054">
    <property type="protein sequence ID" value="RDY04570.1"/>
    <property type="molecule type" value="Genomic_DNA"/>
</dbReference>
<dbReference type="OrthoDB" id="1422241at2759"/>
<evidence type="ECO:0000313" key="2">
    <source>
        <dbReference type="Proteomes" id="UP000257109"/>
    </source>
</evidence>
<dbReference type="Proteomes" id="UP000257109">
    <property type="component" value="Unassembled WGS sequence"/>
</dbReference>
<organism evidence="1 2">
    <name type="scientific">Mucuna pruriens</name>
    <name type="common">Velvet bean</name>
    <name type="synonym">Dolichos pruriens</name>
    <dbReference type="NCBI Taxonomy" id="157652"/>
    <lineage>
        <taxon>Eukaryota</taxon>
        <taxon>Viridiplantae</taxon>
        <taxon>Streptophyta</taxon>
        <taxon>Embryophyta</taxon>
        <taxon>Tracheophyta</taxon>
        <taxon>Spermatophyta</taxon>
        <taxon>Magnoliopsida</taxon>
        <taxon>eudicotyledons</taxon>
        <taxon>Gunneridae</taxon>
        <taxon>Pentapetalae</taxon>
        <taxon>rosids</taxon>
        <taxon>fabids</taxon>
        <taxon>Fabales</taxon>
        <taxon>Fabaceae</taxon>
        <taxon>Papilionoideae</taxon>
        <taxon>50 kb inversion clade</taxon>
        <taxon>NPAAA clade</taxon>
        <taxon>indigoferoid/millettioid clade</taxon>
        <taxon>Phaseoleae</taxon>
        <taxon>Mucuna</taxon>
    </lineage>
</organism>
<gene>
    <name evidence="1" type="ORF">CR513_11713</name>
</gene>
<protein>
    <submittedName>
        <fullName evidence="1">Uncharacterized protein</fullName>
    </submittedName>
</protein>
<sequence length="96" mass="10580">MTEKRVIKLSSLPETQVPLCVKSEFKSNPDSANISSFDLNSISATKGAGHTGCGEDPHKHLKEFHVVCSTMRPQRIPKDYIKMTAFPFSLDGATKD</sequence>
<evidence type="ECO:0000313" key="1">
    <source>
        <dbReference type="EMBL" id="RDY04570.1"/>
    </source>
</evidence>
<accession>A0A371HP56</accession>
<proteinExistence type="predicted"/>
<reference evidence="1" key="1">
    <citation type="submission" date="2018-05" db="EMBL/GenBank/DDBJ databases">
        <title>Draft genome of Mucuna pruriens seed.</title>
        <authorList>
            <person name="Nnadi N.E."/>
            <person name="Vos R."/>
            <person name="Hasami M.H."/>
            <person name="Devisetty U.K."/>
            <person name="Aguiy J.C."/>
        </authorList>
    </citation>
    <scope>NUCLEOTIDE SEQUENCE [LARGE SCALE GENOMIC DNA]</scope>
    <source>
        <strain evidence="1">JCA_2017</strain>
    </source>
</reference>